<accession>A0ACB7ZWV8</accession>
<comment type="caution">
    <text evidence="1">The sequence shown here is derived from an EMBL/GenBank/DDBJ whole genome shotgun (WGS) entry which is preliminary data.</text>
</comment>
<gene>
    <name evidence="1" type="ORF">BJ138DRAFT_1164928</name>
</gene>
<name>A0ACB7ZWV8_9AGAM</name>
<evidence type="ECO:0000313" key="2">
    <source>
        <dbReference type="Proteomes" id="UP000790377"/>
    </source>
</evidence>
<feature type="non-terminal residue" evidence="1">
    <location>
        <position position="57"/>
    </location>
</feature>
<evidence type="ECO:0000313" key="1">
    <source>
        <dbReference type="EMBL" id="KAH7905354.1"/>
    </source>
</evidence>
<organism evidence="1 2">
    <name type="scientific">Hygrophoropsis aurantiaca</name>
    <dbReference type="NCBI Taxonomy" id="72124"/>
    <lineage>
        <taxon>Eukaryota</taxon>
        <taxon>Fungi</taxon>
        <taxon>Dikarya</taxon>
        <taxon>Basidiomycota</taxon>
        <taxon>Agaricomycotina</taxon>
        <taxon>Agaricomycetes</taxon>
        <taxon>Agaricomycetidae</taxon>
        <taxon>Boletales</taxon>
        <taxon>Coniophorineae</taxon>
        <taxon>Hygrophoropsidaceae</taxon>
        <taxon>Hygrophoropsis</taxon>
    </lineage>
</organism>
<sequence>MKSRRKYLVHHMGLLPFFALSMGSVAGPASRRWCFRGLVGMGSALWWMIISRRTRIV</sequence>
<protein>
    <submittedName>
        <fullName evidence="1">Uncharacterized protein</fullName>
    </submittedName>
</protein>
<dbReference type="Proteomes" id="UP000790377">
    <property type="component" value="Unassembled WGS sequence"/>
</dbReference>
<dbReference type="EMBL" id="MU268211">
    <property type="protein sequence ID" value="KAH7905354.1"/>
    <property type="molecule type" value="Genomic_DNA"/>
</dbReference>
<keyword evidence="2" id="KW-1185">Reference proteome</keyword>
<reference evidence="1" key="1">
    <citation type="journal article" date="2021" name="New Phytol.">
        <title>Evolutionary innovations through gain and loss of genes in the ectomycorrhizal Boletales.</title>
        <authorList>
            <person name="Wu G."/>
            <person name="Miyauchi S."/>
            <person name="Morin E."/>
            <person name="Kuo A."/>
            <person name="Drula E."/>
            <person name="Varga T."/>
            <person name="Kohler A."/>
            <person name="Feng B."/>
            <person name="Cao Y."/>
            <person name="Lipzen A."/>
            <person name="Daum C."/>
            <person name="Hundley H."/>
            <person name="Pangilinan J."/>
            <person name="Johnson J."/>
            <person name="Barry K."/>
            <person name="LaButti K."/>
            <person name="Ng V."/>
            <person name="Ahrendt S."/>
            <person name="Min B."/>
            <person name="Choi I.G."/>
            <person name="Park H."/>
            <person name="Plett J.M."/>
            <person name="Magnuson J."/>
            <person name="Spatafora J.W."/>
            <person name="Nagy L.G."/>
            <person name="Henrissat B."/>
            <person name="Grigoriev I.V."/>
            <person name="Yang Z.L."/>
            <person name="Xu J."/>
            <person name="Martin F.M."/>
        </authorList>
    </citation>
    <scope>NUCLEOTIDE SEQUENCE</scope>
    <source>
        <strain evidence="1">ATCC 28755</strain>
    </source>
</reference>
<proteinExistence type="predicted"/>